<organism evidence="1 2">
    <name type="scientific">Stakelama sediminis</name>
    <dbReference type="NCBI Taxonomy" id="463200"/>
    <lineage>
        <taxon>Bacteria</taxon>
        <taxon>Pseudomonadati</taxon>
        <taxon>Pseudomonadota</taxon>
        <taxon>Alphaproteobacteria</taxon>
        <taxon>Sphingomonadales</taxon>
        <taxon>Sphingomonadaceae</taxon>
        <taxon>Stakelama</taxon>
    </lineage>
</organism>
<dbReference type="Proteomes" id="UP000554342">
    <property type="component" value="Unassembled WGS sequence"/>
</dbReference>
<dbReference type="AlphaFoldDB" id="A0A840Z0P3"/>
<keyword evidence="2" id="KW-1185">Reference proteome</keyword>
<comment type="caution">
    <text evidence="1">The sequence shown here is derived from an EMBL/GenBank/DDBJ whole genome shotgun (WGS) entry which is preliminary data.</text>
</comment>
<evidence type="ECO:0000313" key="2">
    <source>
        <dbReference type="Proteomes" id="UP000554342"/>
    </source>
</evidence>
<name>A0A840Z0P3_9SPHN</name>
<evidence type="ECO:0000313" key="1">
    <source>
        <dbReference type="EMBL" id="MBB5719294.1"/>
    </source>
</evidence>
<protein>
    <submittedName>
        <fullName evidence="1">Uncharacterized protein</fullName>
    </submittedName>
</protein>
<proteinExistence type="predicted"/>
<reference evidence="1 2" key="1">
    <citation type="submission" date="2020-08" db="EMBL/GenBank/DDBJ databases">
        <title>Genomic Encyclopedia of Type Strains, Phase IV (KMG-IV): sequencing the most valuable type-strain genomes for metagenomic binning, comparative biology and taxonomic classification.</title>
        <authorList>
            <person name="Goeker M."/>
        </authorList>
    </citation>
    <scope>NUCLEOTIDE SEQUENCE [LARGE SCALE GENOMIC DNA]</scope>
    <source>
        <strain evidence="1 2">DSM 27203</strain>
    </source>
</reference>
<accession>A0A840Z0P3</accession>
<sequence length="45" mass="4718">MRRDGAGEWTAPNSLTGLVLEFGMNGGPLSTGWLGPYSEEFVGGC</sequence>
<gene>
    <name evidence="1" type="ORF">FHR23_002235</name>
</gene>
<dbReference type="EMBL" id="JACIJI010000004">
    <property type="protein sequence ID" value="MBB5719294.1"/>
    <property type="molecule type" value="Genomic_DNA"/>
</dbReference>